<organism evidence="2 3">
    <name type="scientific">Acinetobacter nematophilus</name>
    <dbReference type="NCBI Taxonomy" id="2994642"/>
    <lineage>
        <taxon>Bacteria</taxon>
        <taxon>Pseudomonadati</taxon>
        <taxon>Pseudomonadota</taxon>
        <taxon>Gammaproteobacteria</taxon>
        <taxon>Moraxellales</taxon>
        <taxon>Moraxellaceae</taxon>
        <taxon>Acinetobacter</taxon>
    </lineage>
</organism>
<keyword evidence="2" id="KW-0378">Hydrolase</keyword>
<dbReference type="Proteomes" id="UP001146019">
    <property type="component" value="Unassembled WGS sequence"/>
</dbReference>
<dbReference type="RefSeq" id="WP_266128747.1">
    <property type="nucleotide sequence ID" value="NZ_JAPKMY010000001.1"/>
</dbReference>
<proteinExistence type="predicted"/>
<gene>
    <name evidence="2" type="ORF">OSH00_00275</name>
</gene>
<name>A0A9X3DPJ6_9GAMM</name>
<comment type="caution">
    <text evidence="2">The sequence shown here is derived from an EMBL/GenBank/DDBJ whole genome shotgun (WGS) entry which is preliminary data.</text>
</comment>
<dbReference type="Pfam" id="PF13620">
    <property type="entry name" value="CarboxypepD_reg"/>
    <property type="match status" value="1"/>
</dbReference>
<evidence type="ECO:0000313" key="2">
    <source>
        <dbReference type="EMBL" id="MCX5466185.1"/>
    </source>
</evidence>
<evidence type="ECO:0000256" key="1">
    <source>
        <dbReference type="SAM" id="SignalP"/>
    </source>
</evidence>
<dbReference type="AlphaFoldDB" id="A0A9X3DPJ6"/>
<dbReference type="InterPro" id="IPR008969">
    <property type="entry name" value="CarboxyPept-like_regulatory"/>
</dbReference>
<dbReference type="EMBL" id="JAPKMY010000001">
    <property type="protein sequence ID" value="MCX5466185.1"/>
    <property type="molecule type" value="Genomic_DNA"/>
</dbReference>
<protein>
    <submittedName>
        <fullName evidence="2">Carboxypeptidase-like regulatory domain-containing protein</fullName>
    </submittedName>
</protein>
<feature type="chain" id="PRO_5040796536" evidence="1">
    <location>
        <begin position="19"/>
        <end position="428"/>
    </location>
</feature>
<reference evidence="2" key="1">
    <citation type="submission" date="2022-11" db="EMBL/GenBank/DDBJ databases">
        <title>Biodiversity and phylogenetic relationships of bacteria.</title>
        <authorList>
            <person name="Machado R.A.R."/>
            <person name="Bhat A."/>
            <person name="Loulou A."/>
            <person name="Kallel S."/>
        </authorList>
    </citation>
    <scope>NUCLEOTIDE SEQUENCE</scope>
    <source>
        <strain evidence="2">A-IN1</strain>
    </source>
</reference>
<keyword evidence="2" id="KW-0121">Carboxypeptidase</keyword>
<accession>A0A9X3DPJ6</accession>
<dbReference type="Gene3D" id="2.60.40.1120">
    <property type="entry name" value="Carboxypeptidase-like, regulatory domain"/>
    <property type="match status" value="1"/>
</dbReference>
<dbReference type="SUPFAM" id="SSF49464">
    <property type="entry name" value="Carboxypeptidase regulatory domain-like"/>
    <property type="match status" value="1"/>
</dbReference>
<keyword evidence="3" id="KW-1185">Reference proteome</keyword>
<evidence type="ECO:0000313" key="3">
    <source>
        <dbReference type="Proteomes" id="UP001146019"/>
    </source>
</evidence>
<feature type="signal peptide" evidence="1">
    <location>
        <begin position="1"/>
        <end position="18"/>
    </location>
</feature>
<keyword evidence="1" id="KW-0732">Signal</keyword>
<keyword evidence="2" id="KW-0645">Protease</keyword>
<dbReference type="GO" id="GO:0004180">
    <property type="term" value="F:carboxypeptidase activity"/>
    <property type="evidence" value="ECO:0007669"/>
    <property type="project" value="UniProtKB-KW"/>
</dbReference>
<dbReference type="PROSITE" id="PS51257">
    <property type="entry name" value="PROKAR_LIPOPROTEIN"/>
    <property type="match status" value="1"/>
</dbReference>
<sequence>MKRIKKVIFLMITISILAGCGGGGEGNQNIDGAVWSTSGKVIDDAGNPIAGAEVSVKLNDIKYSVKTDNNGNYRLNTPQDYDYPQFFAGIIKADHYKSVTVLFSYTNNHLGVDTKTSNPTLKKLQETDIIFFNGLDIIHLGDNQFTGSVNSQLQIKAQGKVWIDHFIYSDLLKSKYDNICISFMGRGFNSINDGSNDPISLSNNGQPGTYIVKILPDSAENGSFSQYKACFSLSSFKAGDKVQVQINSLPKNGDFDDFEMINMFGELSGNGTIVTPPTTPENPSSTGDNTGSIAVDNHYYPIEYRASNVLYPNYSNELNSNILCAVNYAALGPHYEYLKPNGLVSGSTEKARACSNINNNWTSFINFIQNNITNCQNKSFDGIYINAIDANNLYSYSTTYTLQNPIDWIKVSKLLQVNYQADVDLCNK</sequence>